<dbReference type="AlphaFoldDB" id="A0A0F9M7P9"/>
<sequence>MQAVSASLDKSKQETFKMRQMQITLLEYGKESDLTKTAEWDSIIMSGEDCRYFCFEKLLSFVPSFIATIRLVAQNRVSSLLKSEPKGSCSVRSFSSLFLSQKLRR</sequence>
<name>A0A0F9M7P9_9ZZZZ</name>
<proteinExistence type="predicted"/>
<comment type="caution">
    <text evidence="1">The sequence shown here is derived from an EMBL/GenBank/DDBJ whole genome shotgun (WGS) entry which is preliminary data.</text>
</comment>
<evidence type="ECO:0000313" key="1">
    <source>
        <dbReference type="EMBL" id="KKN03430.1"/>
    </source>
</evidence>
<organism evidence="1">
    <name type="scientific">marine sediment metagenome</name>
    <dbReference type="NCBI Taxonomy" id="412755"/>
    <lineage>
        <taxon>unclassified sequences</taxon>
        <taxon>metagenomes</taxon>
        <taxon>ecological metagenomes</taxon>
    </lineage>
</organism>
<protein>
    <submittedName>
        <fullName evidence="1">Uncharacterized protein</fullName>
    </submittedName>
</protein>
<dbReference type="EMBL" id="LAZR01005034">
    <property type="protein sequence ID" value="KKN03430.1"/>
    <property type="molecule type" value="Genomic_DNA"/>
</dbReference>
<gene>
    <name evidence="1" type="ORF">LCGC14_1107810</name>
</gene>
<reference evidence="1" key="1">
    <citation type="journal article" date="2015" name="Nature">
        <title>Complex archaea that bridge the gap between prokaryotes and eukaryotes.</title>
        <authorList>
            <person name="Spang A."/>
            <person name="Saw J.H."/>
            <person name="Jorgensen S.L."/>
            <person name="Zaremba-Niedzwiedzka K."/>
            <person name="Martijn J."/>
            <person name="Lind A.E."/>
            <person name="van Eijk R."/>
            <person name="Schleper C."/>
            <person name="Guy L."/>
            <person name="Ettema T.J."/>
        </authorList>
    </citation>
    <scope>NUCLEOTIDE SEQUENCE</scope>
</reference>
<accession>A0A0F9M7P9</accession>